<evidence type="ECO:0000256" key="1">
    <source>
        <dbReference type="SAM" id="Phobius"/>
    </source>
</evidence>
<accession>A0ABV5TQ42</accession>
<protein>
    <submittedName>
        <fullName evidence="2">Uncharacterized protein</fullName>
    </submittedName>
</protein>
<dbReference type="RefSeq" id="WP_344747691.1">
    <property type="nucleotide sequence ID" value="NZ_BAAAWW010000136.1"/>
</dbReference>
<keyword evidence="1" id="KW-1133">Transmembrane helix</keyword>
<gene>
    <name evidence="2" type="ORF">ACFFRH_37695</name>
</gene>
<feature type="transmembrane region" description="Helical" evidence="1">
    <location>
        <begin position="6"/>
        <end position="25"/>
    </location>
</feature>
<name>A0ABV5TQ42_9ACTN</name>
<dbReference type="EMBL" id="JBHMBS010000031">
    <property type="protein sequence ID" value="MFB9681245.1"/>
    <property type="molecule type" value="Genomic_DNA"/>
</dbReference>
<dbReference type="Proteomes" id="UP001589610">
    <property type="component" value="Unassembled WGS sequence"/>
</dbReference>
<keyword evidence="3" id="KW-1185">Reference proteome</keyword>
<evidence type="ECO:0000313" key="3">
    <source>
        <dbReference type="Proteomes" id="UP001589610"/>
    </source>
</evidence>
<sequence>MGNVVLGGVLAVLAGIVGHFVAHLLQSKRDQRARQVEQRSAAHLAFARAVKELREAVEDSDYTREPPSAYDHRVFGELPILLMTIEMFALPATFRAAETVMDRLKEWVRTDGKADSAPVSAAFDAYMGQVRKELGLNDPARRNWRSAR</sequence>
<reference evidence="2 3" key="1">
    <citation type="submission" date="2024-09" db="EMBL/GenBank/DDBJ databases">
        <authorList>
            <person name="Sun Q."/>
            <person name="Mori K."/>
        </authorList>
    </citation>
    <scope>NUCLEOTIDE SEQUENCE [LARGE SCALE GENOMIC DNA]</scope>
    <source>
        <strain evidence="2 3">JCM 3028</strain>
    </source>
</reference>
<organism evidence="2 3">
    <name type="scientific">Streptosporangium vulgare</name>
    <dbReference type="NCBI Taxonomy" id="46190"/>
    <lineage>
        <taxon>Bacteria</taxon>
        <taxon>Bacillati</taxon>
        <taxon>Actinomycetota</taxon>
        <taxon>Actinomycetes</taxon>
        <taxon>Streptosporangiales</taxon>
        <taxon>Streptosporangiaceae</taxon>
        <taxon>Streptosporangium</taxon>
    </lineage>
</organism>
<proteinExistence type="predicted"/>
<keyword evidence="1" id="KW-0472">Membrane</keyword>
<keyword evidence="1" id="KW-0812">Transmembrane</keyword>
<evidence type="ECO:0000313" key="2">
    <source>
        <dbReference type="EMBL" id="MFB9681245.1"/>
    </source>
</evidence>
<comment type="caution">
    <text evidence="2">The sequence shown here is derived from an EMBL/GenBank/DDBJ whole genome shotgun (WGS) entry which is preliminary data.</text>
</comment>